<keyword evidence="6" id="KW-0813">Transport</keyword>
<dbReference type="PANTHER" id="PTHR46795">
    <property type="entry name" value="ABC TRANSPORTER PERMEASE-RELATED-RELATED"/>
    <property type="match status" value="1"/>
</dbReference>
<keyword evidence="4 6" id="KW-1133">Transmembrane helix</keyword>
<dbReference type="GO" id="GO:0055085">
    <property type="term" value="P:transmembrane transport"/>
    <property type="evidence" value="ECO:0007669"/>
    <property type="project" value="UniProtKB-UniRule"/>
</dbReference>
<keyword evidence="5 6" id="KW-0472">Membrane</keyword>
<comment type="caution">
    <text evidence="8">The sequence shown here is derived from an EMBL/GenBank/DDBJ whole genome shotgun (WGS) entry which is preliminary data.</text>
</comment>
<feature type="transmembrane region" description="Helical" evidence="6">
    <location>
        <begin position="224"/>
        <end position="252"/>
    </location>
</feature>
<gene>
    <name evidence="8" type="ORF">FC24_GL000935</name>
</gene>
<feature type="transmembrane region" description="Helical" evidence="6">
    <location>
        <begin position="573"/>
        <end position="590"/>
    </location>
</feature>
<dbReference type="PIRSF" id="PIRSF018968">
    <property type="entry name" value="ABC_permease_BceB"/>
    <property type="match status" value="1"/>
</dbReference>
<dbReference type="Pfam" id="PF02687">
    <property type="entry name" value="FtsX"/>
    <property type="match status" value="1"/>
</dbReference>
<dbReference type="GO" id="GO:0005886">
    <property type="term" value="C:plasma membrane"/>
    <property type="evidence" value="ECO:0007669"/>
    <property type="project" value="UniProtKB-SubCell"/>
</dbReference>
<dbReference type="PANTHER" id="PTHR46795:SF3">
    <property type="entry name" value="ABC TRANSPORTER PERMEASE"/>
    <property type="match status" value="1"/>
</dbReference>
<evidence type="ECO:0000256" key="3">
    <source>
        <dbReference type="ARBA" id="ARBA00022692"/>
    </source>
</evidence>
<feature type="transmembrane region" description="Helical" evidence="6">
    <location>
        <begin position="538"/>
        <end position="561"/>
    </location>
</feature>
<dbReference type="EMBL" id="AYYI01000025">
    <property type="protein sequence ID" value="KRM98822.1"/>
    <property type="molecule type" value="Genomic_DNA"/>
</dbReference>
<evidence type="ECO:0000259" key="7">
    <source>
        <dbReference type="Pfam" id="PF02687"/>
    </source>
</evidence>
<name>A0A0R2DDE3_9LACO</name>
<feature type="transmembrane region" description="Helical" evidence="6">
    <location>
        <begin position="55"/>
        <end position="82"/>
    </location>
</feature>
<feature type="transmembrane region" description="Helical" evidence="6">
    <location>
        <begin position="17"/>
        <end position="35"/>
    </location>
</feature>
<keyword evidence="2 6" id="KW-1003">Cell membrane</keyword>
<feature type="transmembrane region" description="Helical" evidence="6">
    <location>
        <begin position="103"/>
        <end position="135"/>
    </location>
</feature>
<protein>
    <submittedName>
        <fullName evidence="8">Peptide ABC transporter permease transmembrane protein</fullName>
    </submittedName>
</protein>
<proteinExistence type="inferred from homology"/>
<keyword evidence="3 6" id="KW-0812">Transmembrane</keyword>
<reference evidence="8 9" key="1">
    <citation type="journal article" date="2015" name="Genome Announc.">
        <title>Expanding the biotechnology potential of lactobacilli through comparative genomics of 213 strains and associated genera.</title>
        <authorList>
            <person name="Sun Z."/>
            <person name="Harris H.M."/>
            <person name="McCann A."/>
            <person name="Guo C."/>
            <person name="Argimon S."/>
            <person name="Zhang W."/>
            <person name="Yang X."/>
            <person name="Jeffery I.B."/>
            <person name="Cooney J.C."/>
            <person name="Kagawa T.F."/>
            <person name="Liu W."/>
            <person name="Song Y."/>
            <person name="Salvetti E."/>
            <person name="Wrobel A."/>
            <person name="Rasinkangas P."/>
            <person name="Parkhill J."/>
            <person name="Rea M.C."/>
            <person name="O'Sullivan O."/>
            <person name="Ritari J."/>
            <person name="Douillard F.P."/>
            <person name="Paul Ross R."/>
            <person name="Yang R."/>
            <person name="Briner A.E."/>
            <person name="Felis G.E."/>
            <person name="de Vos W.M."/>
            <person name="Barrangou R."/>
            <person name="Klaenhammer T.R."/>
            <person name="Caufield P.W."/>
            <person name="Cui Y."/>
            <person name="Zhang H."/>
            <person name="O'Toole P.W."/>
        </authorList>
    </citation>
    <scope>NUCLEOTIDE SEQUENCE [LARGE SCALE GENOMIC DNA]</scope>
    <source>
        <strain evidence="8 9">DSM 20253</strain>
    </source>
</reference>
<accession>A0A0R2DDE3</accession>
<evidence type="ECO:0000256" key="1">
    <source>
        <dbReference type="ARBA" id="ARBA00004651"/>
    </source>
</evidence>
<sequence length="604" mass="68066">MLVKLSLSGIKSRFKDYLVLFSGLVMAAAIFYMFEALATNRSFIKANATFSVAPFVFQFGSVLLAIITLVYILYANSFLLSMRKHDYGLFMMLGAKAGKLGQLIFLETLVIGTLSVIVGLLAGWGLTAVVGHLLIQRLDATAAHFNALYWPAILITVIFFIVLFILMALINQRTLRKTPVLKLLKSTAQPTHVAVKPIRTAVKMIGGFVSLAIGYFVMHQIGVFQLAGIGIALVTIVLGTYLIFSSLFTWLLNRLQRREKFTSRGLNNFILAQLNFRIADYNRMLSMVALLFALALGAITTGMGFQKNIQTYTESAPYDVVLHNPTAETKKAAQKIDTKRSSQYTFKVKKQQVYFVREQFDQAPLYVQKNWRKDQIIPKYQLMSGKEMTMAEAPSWQVSLRDLLLPRDFQKDIKLVDQAEFDQLSGQSHTVKAIVSTDFFANLDAIKKTTQLDQKQNHSPANYAIGSTKYDFYQIMNSVLSGLEFMGFFLGIAFLAMLASCLMFKILSGAASDRVRYRMLDKIGAQQRLLRQAIAKEIGVLFILPGIMGIIHVLFGLQMFTVTKLLPEAYHDLWLPFLIFLVLYGLYYVLTVKLYQKIVLTKEP</sequence>
<evidence type="ECO:0000313" key="9">
    <source>
        <dbReference type="Proteomes" id="UP000051638"/>
    </source>
</evidence>
<organism evidence="8 9">
    <name type="scientific">Loigolactobacillus rennini DSM 20253</name>
    <dbReference type="NCBI Taxonomy" id="1423796"/>
    <lineage>
        <taxon>Bacteria</taxon>
        <taxon>Bacillati</taxon>
        <taxon>Bacillota</taxon>
        <taxon>Bacilli</taxon>
        <taxon>Lactobacillales</taxon>
        <taxon>Lactobacillaceae</taxon>
        <taxon>Loigolactobacillus</taxon>
    </lineage>
</organism>
<comment type="similarity">
    <text evidence="6">Belongs to the ABC-4 integral membrane protein family.</text>
</comment>
<evidence type="ECO:0000256" key="5">
    <source>
        <dbReference type="ARBA" id="ARBA00023136"/>
    </source>
</evidence>
<feature type="transmembrane region" description="Helical" evidence="6">
    <location>
        <begin position="284"/>
        <end position="305"/>
    </location>
</feature>
<dbReference type="InterPro" id="IPR003838">
    <property type="entry name" value="ABC3_permease_C"/>
</dbReference>
<dbReference type="Proteomes" id="UP000051638">
    <property type="component" value="Unassembled WGS sequence"/>
</dbReference>
<feature type="transmembrane region" description="Helical" evidence="6">
    <location>
        <begin position="201"/>
        <end position="218"/>
    </location>
</feature>
<feature type="transmembrane region" description="Helical" evidence="6">
    <location>
        <begin position="485"/>
        <end position="507"/>
    </location>
</feature>
<comment type="subcellular location">
    <subcellularLocation>
        <location evidence="1 6">Cell membrane</location>
        <topology evidence="1 6">Multi-pass membrane protein</topology>
    </subcellularLocation>
</comment>
<evidence type="ECO:0000256" key="2">
    <source>
        <dbReference type="ARBA" id="ARBA00022475"/>
    </source>
</evidence>
<dbReference type="InterPro" id="IPR052536">
    <property type="entry name" value="ABC-4_Integral_Memb_Prot"/>
</dbReference>
<evidence type="ECO:0000256" key="4">
    <source>
        <dbReference type="ARBA" id="ARBA00022989"/>
    </source>
</evidence>
<dbReference type="OrthoDB" id="1705903at2"/>
<keyword evidence="9" id="KW-1185">Reference proteome</keyword>
<evidence type="ECO:0000256" key="6">
    <source>
        <dbReference type="PIRNR" id="PIRNR018968"/>
    </source>
</evidence>
<feature type="domain" description="ABC3 transporter permease C-terminal" evidence="7">
    <location>
        <begin position="60"/>
        <end position="179"/>
    </location>
</feature>
<dbReference type="STRING" id="1423796.FC24_GL000935"/>
<dbReference type="AlphaFoldDB" id="A0A0R2DDE3"/>
<dbReference type="PATRIC" id="fig|1423796.3.peg.957"/>
<feature type="transmembrane region" description="Helical" evidence="6">
    <location>
        <begin position="147"/>
        <end position="170"/>
    </location>
</feature>
<dbReference type="InterPro" id="IPR027022">
    <property type="entry name" value="ABC_permease_BceB-typ"/>
</dbReference>
<dbReference type="RefSeq" id="WP_057873606.1">
    <property type="nucleotide sequence ID" value="NZ_AYYI01000025.1"/>
</dbReference>
<evidence type="ECO:0000313" key="8">
    <source>
        <dbReference type="EMBL" id="KRM98822.1"/>
    </source>
</evidence>